<feature type="domain" description="Primase C-terminal 1" evidence="1">
    <location>
        <begin position="189"/>
        <end position="255"/>
    </location>
</feature>
<dbReference type="Proteomes" id="UP001197028">
    <property type="component" value="Unassembled WGS sequence"/>
</dbReference>
<dbReference type="RefSeq" id="WP_215862578.1">
    <property type="nucleotide sequence ID" value="NZ_JABELD010000012.1"/>
</dbReference>
<accession>A0ABS5ZLS7</accession>
<protein>
    <submittedName>
        <fullName evidence="2">DNA primase</fullName>
    </submittedName>
</protein>
<evidence type="ECO:0000259" key="1">
    <source>
        <dbReference type="Pfam" id="PF08708"/>
    </source>
</evidence>
<dbReference type="InterPro" id="IPR014820">
    <property type="entry name" value="PriCT_1"/>
</dbReference>
<dbReference type="EMBL" id="JABELD010000012">
    <property type="protein sequence ID" value="MBU2737521.1"/>
    <property type="molecule type" value="Genomic_DNA"/>
</dbReference>
<comment type="caution">
    <text evidence="2">The sequence shown here is derived from an EMBL/GenBank/DDBJ whole genome shotgun (WGS) entry which is preliminary data.</text>
</comment>
<name>A0ABS5ZLS7_9PROT</name>
<gene>
    <name evidence="2" type="ORF">HJG40_01580</name>
</gene>
<proteinExistence type="predicted"/>
<sequence>MSRFDPTASCVLDLFAEHLPHKPYCTDDLTAGLQIRSLKTALQRAYIQHNHPGMIWAMVYDVDRACVNPTDWWPIWESVGLPPPNIAVMNHRTKRGHLIYLLEAGVCRTELAHLKPLRYIASIERVYTAVLGADPGYAGLICKNPFNDRWQVWEIHGNPYTLGDLAAYVDLTAKAAKLPSEASESFGLGRNCTMFDTGRFWAYGAVREYWAPNGLGRWSKAVLERLQAINGEFPQPLPFAEVKATAKSISGWTWRNMTPAGLQDLIERTHTPEKQAERGMKATNQVEAGIASGQARRLFREQDRATARLMRAQGHTQRAIAASLGVALGTVNAWLRGEGEQPKSV</sequence>
<organism evidence="2 3">
    <name type="scientific">Acidithiobacillus concretivorus</name>
    <dbReference type="NCBI Taxonomy" id="3063952"/>
    <lineage>
        <taxon>Bacteria</taxon>
        <taxon>Pseudomonadati</taxon>
        <taxon>Pseudomonadota</taxon>
        <taxon>Acidithiobacillia</taxon>
        <taxon>Acidithiobacillales</taxon>
        <taxon>Acidithiobacillaceae</taxon>
        <taxon>Acidithiobacillus</taxon>
    </lineage>
</organism>
<reference evidence="2 3" key="1">
    <citation type="journal article" date="2021" name="ISME J.">
        <title>Genomic evolution of the class Acidithiobacillia: deep-branching Proteobacteria living in extreme acidic conditions.</title>
        <authorList>
            <person name="Moya-Beltran A."/>
            <person name="Beard S."/>
            <person name="Rojas-Villalobos C."/>
            <person name="Issotta F."/>
            <person name="Gallardo Y."/>
            <person name="Ulloa R."/>
            <person name="Giaveno A."/>
            <person name="Degli Esposti M."/>
            <person name="Johnson D.B."/>
            <person name="Quatrini R."/>
        </authorList>
    </citation>
    <scope>NUCLEOTIDE SEQUENCE [LARGE SCALE GENOMIC DNA]</scope>
    <source>
        <strain evidence="2 3">ATCC 19703</strain>
    </source>
</reference>
<dbReference type="InterPro" id="IPR004322">
    <property type="entry name" value="Plasmid_replicase_bac"/>
</dbReference>
<keyword evidence="3" id="KW-1185">Reference proteome</keyword>
<evidence type="ECO:0000313" key="3">
    <source>
        <dbReference type="Proteomes" id="UP001197028"/>
    </source>
</evidence>
<dbReference type="Gene3D" id="1.10.340.50">
    <property type="match status" value="1"/>
</dbReference>
<evidence type="ECO:0000313" key="2">
    <source>
        <dbReference type="EMBL" id="MBU2737521.1"/>
    </source>
</evidence>
<dbReference type="Pfam" id="PF03090">
    <property type="entry name" value="Replicase"/>
    <property type="match status" value="1"/>
</dbReference>
<dbReference type="Pfam" id="PF08708">
    <property type="entry name" value="PriCT_1"/>
    <property type="match status" value="1"/>
</dbReference>